<dbReference type="AlphaFoldDB" id="A0A2H0C3B1"/>
<organism evidence="3 4">
    <name type="scientific">Candidatus Roizmanbacteria bacterium CG22_combo_CG10-13_8_21_14_all_34_12</name>
    <dbReference type="NCBI Taxonomy" id="1974860"/>
    <lineage>
        <taxon>Bacteria</taxon>
        <taxon>Candidatus Roizmaniibacteriota</taxon>
    </lineage>
</organism>
<dbReference type="Pfam" id="PF00834">
    <property type="entry name" value="Ribul_P_3_epim"/>
    <property type="match status" value="1"/>
</dbReference>
<protein>
    <recommendedName>
        <fullName evidence="5">Ribulose-phosphate 3-epimerase</fullName>
    </recommendedName>
</protein>
<keyword evidence="2" id="KW-0413">Isomerase</keyword>
<evidence type="ECO:0000313" key="3">
    <source>
        <dbReference type="EMBL" id="PIP63808.1"/>
    </source>
</evidence>
<keyword evidence="1" id="KW-0479">Metal-binding</keyword>
<dbReference type="SUPFAM" id="SSF51366">
    <property type="entry name" value="Ribulose-phoshate binding barrel"/>
    <property type="match status" value="1"/>
</dbReference>
<reference evidence="3 4" key="1">
    <citation type="submission" date="2017-09" db="EMBL/GenBank/DDBJ databases">
        <title>Depth-based differentiation of microbial function through sediment-hosted aquifers and enrichment of novel symbionts in the deep terrestrial subsurface.</title>
        <authorList>
            <person name="Probst A.J."/>
            <person name="Ladd B."/>
            <person name="Jarett J.K."/>
            <person name="Geller-Mcgrath D.E."/>
            <person name="Sieber C.M."/>
            <person name="Emerson J.B."/>
            <person name="Anantharaman K."/>
            <person name="Thomas B.C."/>
            <person name="Malmstrom R."/>
            <person name="Stieglmeier M."/>
            <person name="Klingl A."/>
            <person name="Woyke T."/>
            <person name="Ryan C.M."/>
            <person name="Banfield J.F."/>
        </authorList>
    </citation>
    <scope>NUCLEOTIDE SEQUENCE [LARGE SCALE GENOMIC DNA]</scope>
    <source>
        <strain evidence="3">CG22_combo_CG10-13_8_21_14_all_34_12</strain>
    </source>
</reference>
<dbReference type="Proteomes" id="UP000229699">
    <property type="component" value="Unassembled WGS sequence"/>
</dbReference>
<sequence length="220" mass="25058">MQICPSILEPTAESLFRTINRLSPFYKYFQIDIADGIFVPNKTVQIEEIKDTLNKDSLYKDCLFDFHLMVSDFKSDINKLNELKKIINIKNIFIHYSAIDHLKFKIENLSDIPIGLTLNPQDQISDLTSHYALDTIPCLQIMSVTPGVQGNPFLPDTLNKIEQLRVLGYKSKIFLDGAVNDKTLSVINNLKYKPDVICPGSFLTKAKDLEANVNYLKKLT</sequence>
<evidence type="ECO:0000256" key="1">
    <source>
        <dbReference type="ARBA" id="ARBA00022723"/>
    </source>
</evidence>
<proteinExistence type="predicted"/>
<dbReference type="PANTHER" id="PTHR11749">
    <property type="entry name" value="RIBULOSE-5-PHOSPHATE-3-EPIMERASE"/>
    <property type="match status" value="1"/>
</dbReference>
<dbReference type="GO" id="GO:0016857">
    <property type="term" value="F:racemase and epimerase activity, acting on carbohydrates and derivatives"/>
    <property type="evidence" value="ECO:0007669"/>
    <property type="project" value="InterPro"/>
</dbReference>
<dbReference type="GO" id="GO:0005975">
    <property type="term" value="P:carbohydrate metabolic process"/>
    <property type="evidence" value="ECO:0007669"/>
    <property type="project" value="InterPro"/>
</dbReference>
<accession>A0A2H0C3B1</accession>
<comment type="caution">
    <text evidence="3">The sequence shown here is derived from an EMBL/GenBank/DDBJ whole genome shotgun (WGS) entry which is preliminary data.</text>
</comment>
<dbReference type="GO" id="GO:0046872">
    <property type="term" value="F:metal ion binding"/>
    <property type="evidence" value="ECO:0007669"/>
    <property type="project" value="UniProtKB-KW"/>
</dbReference>
<dbReference type="InterPro" id="IPR013785">
    <property type="entry name" value="Aldolase_TIM"/>
</dbReference>
<evidence type="ECO:0000313" key="4">
    <source>
        <dbReference type="Proteomes" id="UP000229699"/>
    </source>
</evidence>
<dbReference type="EMBL" id="PCTC01000012">
    <property type="protein sequence ID" value="PIP63808.1"/>
    <property type="molecule type" value="Genomic_DNA"/>
</dbReference>
<dbReference type="InterPro" id="IPR000056">
    <property type="entry name" value="Ribul_P_3_epim-like"/>
</dbReference>
<evidence type="ECO:0008006" key="5">
    <source>
        <dbReference type="Google" id="ProtNLM"/>
    </source>
</evidence>
<dbReference type="Gene3D" id="3.20.20.70">
    <property type="entry name" value="Aldolase class I"/>
    <property type="match status" value="1"/>
</dbReference>
<name>A0A2H0C3B1_9BACT</name>
<dbReference type="InterPro" id="IPR011060">
    <property type="entry name" value="RibuloseP-bd_barrel"/>
</dbReference>
<gene>
    <name evidence="3" type="ORF">COW97_00585</name>
</gene>
<evidence type="ECO:0000256" key="2">
    <source>
        <dbReference type="ARBA" id="ARBA00023235"/>
    </source>
</evidence>